<gene>
    <name evidence="6" type="ORF">SCAR479_12171</name>
</gene>
<evidence type="ECO:0000256" key="4">
    <source>
        <dbReference type="SAM" id="MobiDB-lite"/>
    </source>
</evidence>
<dbReference type="SUPFAM" id="SSF48264">
    <property type="entry name" value="Cytochrome P450"/>
    <property type="match status" value="1"/>
</dbReference>
<keyword evidence="2" id="KW-0479">Metal-binding</keyword>
<feature type="compositionally biased region" description="Basic and acidic residues" evidence="4">
    <location>
        <begin position="467"/>
        <end position="479"/>
    </location>
</feature>
<evidence type="ECO:0000256" key="1">
    <source>
        <dbReference type="ARBA" id="ARBA00022617"/>
    </source>
</evidence>
<evidence type="ECO:0000313" key="7">
    <source>
        <dbReference type="Proteomes" id="UP001465668"/>
    </source>
</evidence>
<evidence type="ECO:0000256" key="3">
    <source>
        <dbReference type="ARBA" id="ARBA00023004"/>
    </source>
</evidence>
<dbReference type="Proteomes" id="UP001465668">
    <property type="component" value="Unassembled WGS sequence"/>
</dbReference>
<dbReference type="Pfam" id="PF00067">
    <property type="entry name" value="p450"/>
    <property type="match status" value="1"/>
</dbReference>
<evidence type="ECO:0008006" key="8">
    <source>
        <dbReference type="Google" id="ProtNLM"/>
    </source>
</evidence>
<keyword evidence="5" id="KW-0472">Membrane</keyword>
<keyword evidence="3" id="KW-0408">Iron</keyword>
<accession>A0ABR2XBP6</accession>
<dbReference type="InterPro" id="IPR036396">
    <property type="entry name" value="Cyt_P450_sf"/>
</dbReference>
<feature type="region of interest" description="Disordered" evidence="4">
    <location>
        <begin position="458"/>
        <end position="483"/>
    </location>
</feature>
<proteinExistence type="predicted"/>
<comment type="caution">
    <text evidence="6">The sequence shown here is derived from an EMBL/GenBank/DDBJ whole genome shotgun (WGS) entry which is preliminary data.</text>
</comment>
<dbReference type="PRINTS" id="PR00463">
    <property type="entry name" value="EP450I"/>
</dbReference>
<keyword evidence="5" id="KW-1133">Transmembrane helix</keyword>
<keyword evidence="7" id="KW-1185">Reference proteome</keyword>
<dbReference type="InterPro" id="IPR050121">
    <property type="entry name" value="Cytochrome_P450_monoxygenase"/>
</dbReference>
<dbReference type="CDD" id="cd11069">
    <property type="entry name" value="CYP_FUM15-like"/>
    <property type="match status" value="1"/>
</dbReference>
<sequence>MAGPPWRAFTLASFISTYLIVARQESWTIPKFLGIFIGLCLLQGLAYAVWIIFLYPKFFSPLRGLPEPKGGSMFMGHFKKIRDLPTGYPMREWVRTVPNDGVIRYLGAFNGERLFVTGAKALAEVLVHRNYDFEKPPEIKAFLGRILGVGVLIAEGDQHKAQRRMLLPAFAFRHVKDLYPVFWRVGKTAVQAMSESILADAAKDNTVQDAEKALINRKNTAVIEIGNWASRATLDIIGIAGMGRNFNSIKDPYNEINETYRAVFQPSRQAQLLGLLGLFLPNWVITNLPVKRNSDISEASKVIKTVCRDLIVEKKEKLARKELTDVDILSVAIESGGFTDEDLVNQMMTFLAAGHETTASAMTWAVYMLSRHPNVQKRLRQEIRENLPSPDSSEDVTSLQVDHLPYLNAVCNEVLRYYSPVPITIRETVVDTSILGHPVPKGTRIILAPTATNFDKESWGPDAADFNPDRWIPKDESDKSAASGGASSNYAFMTFLHGPRSCIGQAFAKAEFACLLASWMGRFEFELQNKEEEDETKIEIKGGVTARPAKGLYVYATVVDGW</sequence>
<keyword evidence="1" id="KW-0349">Heme</keyword>
<dbReference type="PANTHER" id="PTHR24305">
    <property type="entry name" value="CYTOCHROME P450"/>
    <property type="match status" value="1"/>
</dbReference>
<evidence type="ECO:0000256" key="2">
    <source>
        <dbReference type="ARBA" id="ARBA00022723"/>
    </source>
</evidence>
<evidence type="ECO:0000256" key="5">
    <source>
        <dbReference type="SAM" id="Phobius"/>
    </source>
</evidence>
<evidence type="ECO:0000313" key="6">
    <source>
        <dbReference type="EMBL" id="KAK9771174.1"/>
    </source>
</evidence>
<dbReference type="InterPro" id="IPR002401">
    <property type="entry name" value="Cyt_P450_E_grp-I"/>
</dbReference>
<dbReference type="Gene3D" id="1.10.630.10">
    <property type="entry name" value="Cytochrome P450"/>
    <property type="match status" value="1"/>
</dbReference>
<dbReference type="PRINTS" id="PR00385">
    <property type="entry name" value="P450"/>
</dbReference>
<organism evidence="6 7">
    <name type="scientific">Seiridium cardinale</name>
    <dbReference type="NCBI Taxonomy" id="138064"/>
    <lineage>
        <taxon>Eukaryota</taxon>
        <taxon>Fungi</taxon>
        <taxon>Dikarya</taxon>
        <taxon>Ascomycota</taxon>
        <taxon>Pezizomycotina</taxon>
        <taxon>Sordariomycetes</taxon>
        <taxon>Xylariomycetidae</taxon>
        <taxon>Amphisphaeriales</taxon>
        <taxon>Sporocadaceae</taxon>
        <taxon>Seiridium</taxon>
    </lineage>
</organism>
<dbReference type="EMBL" id="JARVKM010000079">
    <property type="protein sequence ID" value="KAK9771174.1"/>
    <property type="molecule type" value="Genomic_DNA"/>
</dbReference>
<reference evidence="6 7" key="1">
    <citation type="submission" date="2024-02" db="EMBL/GenBank/DDBJ databases">
        <title>First draft genome assembly of two strains of Seiridium cardinale.</title>
        <authorList>
            <person name="Emiliani G."/>
            <person name="Scali E."/>
        </authorList>
    </citation>
    <scope>NUCLEOTIDE SEQUENCE [LARGE SCALE GENOMIC DNA]</scope>
    <source>
        <strain evidence="6 7">BM-138-000479</strain>
    </source>
</reference>
<protein>
    <recommendedName>
        <fullName evidence="8">Cytochrome P450</fullName>
    </recommendedName>
</protein>
<dbReference type="PANTHER" id="PTHR24305:SF227">
    <property type="entry name" value="P450, PUTATIVE (EUROFUNG)-RELATED"/>
    <property type="match status" value="1"/>
</dbReference>
<dbReference type="InterPro" id="IPR001128">
    <property type="entry name" value="Cyt_P450"/>
</dbReference>
<keyword evidence="5" id="KW-0812">Transmembrane</keyword>
<feature type="transmembrane region" description="Helical" evidence="5">
    <location>
        <begin position="33"/>
        <end position="55"/>
    </location>
</feature>
<name>A0ABR2XBP6_9PEZI</name>